<evidence type="ECO:0000256" key="18">
    <source>
        <dbReference type="ARBA" id="ARBA00023264"/>
    </source>
</evidence>
<evidence type="ECO:0000256" key="10">
    <source>
        <dbReference type="ARBA" id="ARBA00022723"/>
    </source>
</evidence>
<dbReference type="InterPro" id="IPR023214">
    <property type="entry name" value="HAD_sf"/>
</dbReference>
<dbReference type="InterPro" id="IPR006620">
    <property type="entry name" value="Pro_4_hyd_alph"/>
</dbReference>
<protein>
    <recommendedName>
        <fullName evidence="6">procollagen-proline 4-dioxygenase</fullName>
        <ecNumber evidence="6">1.14.11.2</ecNumber>
    </recommendedName>
</protein>
<dbReference type="InterPro" id="IPR003582">
    <property type="entry name" value="ShKT_dom"/>
</dbReference>
<keyword evidence="11" id="KW-0256">Endoplasmic reticulum</keyword>
<evidence type="ECO:0000256" key="12">
    <source>
        <dbReference type="ARBA" id="ARBA00022964"/>
    </source>
</evidence>
<dbReference type="InterPro" id="IPR044862">
    <property type="entry name" value="Pro_4_hyd_alph_FE2OG_OXY"/>
</dbReference>
<dbReference type="PANTHER" id="PTHR15486">
    <property type="entry name" value="ANCIENT UBIQUITOUS PROTEIN"/>
    <property type="match status" value="1"/>
</dbReference>
<feature type="transmembrane region" description="Helical" evidence="20">
    <location>
        <begin position="45"/>
        <end position="68"/>
    </location>
</feature>
<dbReference type="PROSITE" id="PS51670">
    <property type="entry name" value="SHKT"/>
    <property type="match status" value="1"/>
</dbReference>
<evidence type="ECO:0000256" key="2">
    <source>
        <dbReference type="ARBA" id="ARBA00004141"/>
    </source>
</evidence>
<evidence type="ECO:0000256" key="14">
    <source>
        <dbReference type="ARBA" id="ARBA00023002"/>
    </source>
</evidence>
<evidence type="ECO:0000256" key="19">
    <source>
        <dbReference type="ARBA" id="ARBA00023315"/>
    </source>
</evidence>
<dbReference type="Gene3D" id="3.40.50.1000">
    <property type="entry name" value="HAD superfamily/HAD-like"/>
    <property type="match status" value="1"/>
</dbReference>
<evidence type="ECO:0000256" key="8">
    <source>
        <dbReference type="ARBA" id="ARBA00022679"/>
    </source>
</evidence>
<proteinExistence type="inferred from homology"/>
<gene>
    <name evidence="23" type="ORF">V6N11_078095</name>
</gene>
<feature type="transmembrane region" description="Helical" evidence="20">
    <location>
        <begin position="248"/>
        <end position="270"/>
    </location>
</feature>
<feature type="domain" description="ShKT" evidence="22">
    <location>
        <begin position="751"/>
        <end position="791"/>
    </location>
</feature>
<evidence type="ECO:0000256" key="3">
    <source>
        <dbReference type="ARBA" id="ARBA00004240"/>
    </source>
</evidence>
<dbReference type="EC" id="1.14.11.2" evidence="6"/>
<evidence type="ECO:0000256" key="7">
    <source>
        <dbReference type="ARBA" id="ARBA00022516"/>
    </source>
</evidence>
<organism evidence="23 24">
    <name type="scientific">Hibiscus sabdariffa</name>
    <name type="common">roselle</name>
    <dbReference type="NCBI Taxonomy" id="183260"/>
    <lineage>
        <taxon>Eukaryota</taxon>
        <taxon>Viridiplantae</taxon>
        <taxon>Streptophyta</taxon>
        <taxon>Embryophyta</taxon>
        <taxon>Tracheophyta</taxon>
        <taxon>Spermatophyta</taxon>
        <taxon>Magnoliopsida</taxon>
        <taxon>eudicotyledons</taxon>
        <taxon>Gunneridae</taxon>
        <taxon>Pentapetalae</taxon>
        <taxon>rosids</taxon>
        <taxon>malvids</taxon>
        <taxon>Malvales</taxon>
        <taxon>Malvaceae</taxon>
        <taxon>Malvoideae</taxon>
        <taxon>Hibiscus</taxon>
    </lineage>
</organism>
<dbReference type="InterPro" id="IPR056462">
    <property type="entry name" value="HAD_RAM2/GPAT1-8"/>
</dbReference>
<evidence type="ECO:0000313" key="24">
    <source>
        <dbReference type="Proteomes" id="UP001396334"/>
    </source>
</evidence>
<evidence type="ECO:0000256" key="20">
    <source>
        <dbReference type="SAM" id="Phobius"/>
    </source>
</evidence>
<dbReference type="SMART" id="SM00702">
    <property type="entry name" value="P4Hc"/>
    <property type="match status" value="1"/>
</dbReference>
<keyword evidence="9 20" id="KW-0812">Transmembrane</keyword>
<evidence type="ECO:0000256" key="11">
    <source>
        <dbReference type="ARBA" id="ARBA00022824"/>
    </source>
</evidence>
<evidence type="ECO:0000256" key="9">
    <source>
        <dbReference type="ARBA" id="ARBA00022692"/>
    </source>
</evidence>
<evidence type="ECO:0000256" key="1">
    <source>
        <dbReference type="ARBA" id="ARBA00001961"/>
    </source>
</evidence>
<dbReference type="SMART" id="SM00254">
    <property type="entry name" value="ShKT"/>
    <property type="match status" value="1"/>
</dbReference>
<dbReference type="SUPFAM" id="SSF69593">
    <property type="entry name" value="Glycerol-3-phosphate (1)-acyltransferase"/>
    <property type="match status" value="1"/>
</dbReference>
<comment type="similarity">
    <text evidence="5">Belongs to the GPAT/DAPAT family.</text>
</comment>
<dbReference type="PROSITE" id="PS51471">
    <property type="entry name" value="FE2OG_OXY"/>
    <property type="match status" value="1"/>
</dbReference>
<keyword evidence="10" id="KW-0479">Metal-binding</keyword>
<dbReference type="SMART" id="SM00563">
    <property type="entry name" value="PlsC"/>
    <property type="match status" value="1"/>
</dbReference>
<evidence type="ECO:0000256" key="6">
    <source>
        <dbReference type="ARBA" id="ARBA00012269"/>
    </source>
</evidence>
<keyword evidence="13 20" id="KW-1133">Transmembrane helix</keyword>
<keyword evidence="17" id="KW-0594">Phospholipid biosynthesis</keyword>
<dbReference type="InterPro" id="IPR002123">
    <property type="entry name" value="Plipid/glycerol_acylTrfase"/>
</dbReference>
<keyword evidence="24" id="KW-1185">Reference proteome</keyword>
<dbReference type="CDD" id="cd06551">
    <property type="entry name" value="LPLAT"/>
    <property type="match status" value="1"/>
</dbReference>
<keyword evidence="12" id="KW-0223">Dioxygenase</keyword>
<dbReference type="Pfam" id="PF23270">
    <property type="entry name" value="HAD_RAM2_N"/>
    <property type="match status" value="1"/>
</dbReference>
<evidence type="ECO:0000313" key="23">
    <source>
        <dbReference type="EMBL" id="KAK9036074.1"/>
    </source>
</evidence>
<keyword evidence="17" id="KW-0443">Lipid metabolism</keyword>
<comment type="subcellular location">
    <subcellularLocation>
        <location evidence="3">Endoplasmic reticulum</location>
    </subcellularLocation>
    <subcellularLocation>
        <location evidence="2">Membrane</location>
        <topology evidence="2">Multi-pass membrane protein</topology>
    </subcellularLocation>
</comment>
<keyword evidence="16 20" id="KW-0472">Membrane</keyword>
<dbReference type="InterPro" id="IPR036412">
    <property type="entry name" value="HAD-like_sf"/>
</dbReference>
<evidence type="ECO:0000259" key="21">
    <source>
        <dbReference type="PROSITE" id="PS51471"/>
    </source>
</evidence>
<dbReference type="InterPro" id="IPR005123">
    <property type="entry name" value="Oxoglu/Fe-dep_dioxygenase_dom"/>
</dbReference>
<dbReference type="PANTHER" id="PTHR15486:SF91">
    <property type="entry name" value="PHOSPHOLIPID_GLYCEROL ACYLTRANSFERASE DOMAIN-CONTAINING PROTEIN"/>
    <property type="match status" value="1"/>
</dbReference>
<evidence type="ECO:0000256" key="13">
    <source>
        <dbReference type="ARBA" id="ARBA00022989"/>
    </source>
</evidence>
<dbReference type="SUPFAM" id="SSF56784">
    <property type="entry name" value="HAD-like"/>
    <property type="match status" value="1"/>
</dbReference>
<evidence type="ECO:0000256" key="5">
    <source>
        <dbReference type="ARBA" id="ARBA00007937"/>
    </source>
</evidence>
<dbReference type="EMBL" id="JBBPBN010000006">
    <property type="protein sequence ID" value="KAK9036074.1"/>
    <property type="molecule type" value="Genomic_DNA"/>
</dbReference>
<comment type="caution">
    <text evidence="23">The sequence shown here is derived from an EMBL/GenBank/DDBJ whole genome shotgun (WGS) entry which is preliminary data.</text>
</comment>
<comment type="similarity">
    <text evidence="4">Belongs to the P4HA family.</text>
</comment>
<dbReference type="Pfam" id="PF01553">
    <property type="entry name" value="Acyltransferase"/>
    <property type="match status" value="1"/>
</dbReference>
<keyword evidence="7" id="KW-0444">Lipid biosynthesis</keyword>
<feature type="transmembrane region" description="Helical" evidence="20">
    <location>
        <begin position="74"/>
        <end position="93"/>
    </location>
</feature>
<comment type="cofactor">
    <cofactor evidence="1">
        <name>L-ascorbate</name>
        <dbReference type="ChEBI" id="CHEBI:38290"/>
    </cofactor>
</comment>
<evidence type="ECO:0000256" key="16">
    <source>
        <dbReference type="ARBA" id="ARBA00023136"/>
    </source>
</evidence>
<dbReference type="Gene3D" id="2.60.120.620">
    <property type="entry name" value="q2cbj1_9rhob like domain"/>
    <property type="match status" value="1"/>
</dbReference>
<keyword evidence="18" id="KW-1208">Phospholipid metabolism</keyword>
<reference evidence="23 24" key="1">
    <citation type="journal article" date="2024" name="G3 (Bethesda)">
        <title>Genome assembly of Hibiscus sabdariffa L. provides insights into metabolisms of medicinal natural products.</title>
        <authorList>
            <person name="Kim T."/>
        </authorList>
    </citation>
    <scope>NUCLEOTIDE SEQUENCE [LARGE SCALE GENOMIC DNA]</scope>
    <source>
        <strain evidence="23">TK-2024</strain>
        <tissue evidence="23">Old leaves</tissue>
    </source>
</reference>
<keyword evidence="19" id="KW-0012">Acyltransferase</keyword>
<dbReference type="Pfam" id="PF13640">
    <property type="entry name" value="2OG-FeII_Oxy_3"/>
    <property type="match status" value="1"/>
</dbReference>
<accession>A0ABR2TF87</accession>
<evidence type="ECO:0000256" key="15">
    <source>
        <dbReference type="ARBA" id="ARBA00023004"/>
    </source>
</evidence>
<feature type="domain" description="Fe2OG dioxygenase" evidence="21">
    <location>
        <begin position="614"/>
        <end position="736"/>
    </location>
</feature>
<evidence type="ECO:0000259" key="22">
    <source>
        <dbReference type="PROSITE" id="PS51670"/>
    </source>
</evidence>
<evidence type="ECO:0000256" key="17">
    <source>
        <dbReference type="ARBA" id="ARBA00023209"/>
    </source>
</evidence>
<dbReference type="Proteomes" id="UP001396334">
    <property type="component" value="Unassembled WGS sequence"/>
</dbReference>
<sequence>MAKPKGNVNLLFPSIARCASIRREKDTVVADMDGTLLRGRSSFPYYALVAFEVGGIFRLLLLLLASPIAGVLDYFISESAGVRVLIFATFVGIKVSEIESMARAVLPKFYSSDLHPETWRVFCSCGKRCVLTANPRVMVEPFLKEFLGADMVVGTEIHVFKGRATGLVKNPGVLVGTNKADALVNAFRNESMPNIALGYRDTDYPFMKLCKESYVVPAKPEVEPVSLDKLPKPIVFHYGRLVQKPTPFMALLTVFWIPFGFLLACLRVAVGSLLPMPLVYYASWVLGIRVYIKGNPPAPAKNSIGQTGVLFICSHRSVLDPIFLSMALGRPVPAVTYSVSRFSEIISPIKTVRLSRDRATDASLIKKLLQEGDLVICPEGTTCREPYLLRFSALFAELTDELVPVAMSNKMSMFHGTTARGCKGMDPFYFFMNPSPVYEVTFLDKLPYDLTCRGGKSSHEVANYIQRRIAESLSYECTSFTRKDKYTALAGNDGTVIKDGVRIRSLRAEINGSVLQMKTETSSVPLDPTRVTQLSWHPRAFLYKGFLSSEECDHLITLAKDKLEKSMVADNDSGESIESEVRTSSGMFLQKAQDEVVADIESRIAAWTFLPVENGESMQILHYEHGQKYEPHFDYFHDKANQELGGHRIATVLMYLSDVESGGETVFPNSEGKLTQPKDESWSDCAKNGYAVKPRKGDALLFFSLHLDATPDSDSLHGSCPVINGEKWSATKWIHVRSFDVATRHSENDDCADQNENCPIWASAGECEKNAAYMVGSEGAYGYCRKSCKVCSS</sequence>
<keyword evidence="14" id="KW-0560">Oxidoreductase</keyword>
<keyword evidence="8" id="KW-0808">Transferase</keyword>
<evidence type="ECO:0000256" key="4">
    <source>
        <dbReference type="ARBA" id="ARBA00006511"/>
    </source>
</evidence>
<keyword evidence="15" id="KW-0408">Iron</keyword>
<name>A0ABR2TF87_9ROSI</name>